<dbReference type="InterPro" id="IPR027277">
    <property type="entry name" value="NadC/ModD"/>
</dbReference>
<keyword evidence="8 12" id="KW-0808">Transferase</keyword>
<evidence type="ECO:0000256" key="4">
    <source>
        <dbReference type="ARBA" id="ARBA00011218"/>
    </source>
</evidence>
<evidence type="ECO:0000256" key="5">
    <source>
        <dbReference type="ARBA" id="ARBA00011944"/>
    </source>
</evidence>
<dbReference type="Pfam" id="PF02749">
    <property type="entry name" value="QRPTase_N"/>
    <property type="match status" value="1"/>
</dbReference>
<comment type="function">
    <text evidence="1">Involved in the catabolism of quinolinic acid (QA).</text>
</comment>
<organism evidence="16 17">
    <name type="scientific">Porphyromonas cangingivalis</name>
    <dbReference type="NCBI Taxonomy" id="36874"/>
    <lineage>
        <taxon>Bacteria</taxon>
        <taxon>Pseudomonadati</taxon>
        <taxon>Bacteroidota</taxon>
        <taxon>Bacteroidia</taxon>
        <taxon>Bacteroidales</taxon>
        <taxon>Porphyromonadaceae</taxon>
        <taxon>Porphyromonas</taxon>
    </lineage>
</organism>
<dbReference type="EMBL" id="JQJD01000051">
    <property type="protein sequence ID" value="KGN79262.1"/>
    <property type="molecule type" value="Genomic_DNA"/>
</dbReference>
<feature type="binding site" evidence="13">
    <location>
        <position position="102"/>
    </location>
    <ligand>
        <name>substrate</name>
    </ligand>
</feature>
<dbReference type="GO" id="GO:0009435">
    <property type="term" value="P:NAD+ biosynthetic process"/>
    <property type="evidence" value="ECO:0007669"/>
    <property type="project" value="UniProtKB-UniPathway"/>
</dbReference>
<name>A0A0A2ENJ7_PORCN</name>
<dbReference type="NCBIfam" id="TIGR00078">
    <property type="entry name" value="nadC"/>
    <property type="match status" value="1"/>
</dbReference>
<protein>
    <recommendedName>
        <fullName evidence="11">Probable nicotinate-nucleotide pyrophosphorylase [carboxylating]</fullName>
        <ecNumber evidence="5">2.4.2.19</ecNumber>
    </recommendedName>
    <alternativeName>
        <fullName evidence="9">Quinolinate phosphoribosyltransferase [decarboxylating]</fullName>
    </alternativeName>
</protein>
<comment type="pathway">
    <text evidence="2">Cofactor biosynthesis; NAD(+) biosynthesis; nicotinate D-ribonucleotide from quinolinate: step 1/1.</text>
</comment>
<dbReference type="GO" id="GO:0005737">
    <property type="term" value="C:cytoplasm"/>
    <property type="evidence" value="ECO:0007669"/>
    <property type="project" value="TreeGrafter"/>
</dbReference>
<comment type="similarity">
    <text evidence="3 12">Belongs to the NadC/ModD family.</text>
</comment>
<keyword evidence="6" id="KW-0662">Pyridine nucleotide biosynthesis</keyword>
<feature type="domain" description="Quinolinate phosphoribosyl transferase C-terminal" evidence="14">
    <location>
        <begin position="114"/>
        <end position="278"/>
    </location>
</feature>
<dbReference type="eggNOG" id="COG0157">
    <property type="taxonomic scope" value="Bacteria"/>
</dbReference>
<proteinExistence type="inferred from homology"/>
<dbReference type="InterPro" id="IPR002638">
    <property type="entry name" value="Quinolinate_PRibosylTrfase_C"/>
</dbReference>
<evidence type="ECO:0000256" key="1">
    <source>
        <dbReference type="ARBA" id="ARBA00003237"/>
    </source>
</evidence>
<dbReference type="FunFam" id="3.20.20.70:FF:000030">
    <property type="entry name" value="Nicotinate-nucleotide pyrophosphorylase, carboxylating"/>
    <property type="match status" value="1"/>
</dbReference>
<keyword evidence="17" id="KW-1185">Reference proteome</keyword>
<feature type="domain" description="Quinolinate phosphoribosyl transferase N-terminal" evidence="15">
    <location>
        <begin position="28"/>
        <end position="112"/>
    </location>
</feature>
<dbReference type="CDD" id="cd01572">
    <property type="entry name" value="QPRTase"/>
    <property type="match status" value="1"/>
</dbReference>
<dbReference type="Proteomes" id="UP000030125">
    <property type="component" value="Unassembled WGS sequence"/>
</dbReference>
<gene>
    <name evidence="16" type="ORF">HQ35_08145</name>
</gene>
<evidence type="ECO:0000256" key="2">
    <source>
        <dbReference type="ARBA" id="ARBA00004893"/>
    </source>
</evidence>
<dbReference type="UniPathway" id="UPA00253">
    <property type="reaction ID" value="UER00331"/>
</dbReference>
<dbReference type="GO" id="GO:0034213">
    <property type="term" value="P:quinolinate catabolic process"/>
    <property type="evidence" value="ECO:0007669"/>
    <property type="project" value="TreeGrafter"/>
</dbReference>
<comment type="catalytic activity">
    <reaction evidence="10">
        <text>nicotinate beta-D-ribonucleotide + CO2 + diphosphate = quinolinate + 5-phospho-alpha-D-ribose 1-diphosphate + 2 H(+)</text>
        <dbReference type="Rhea" id="RHEA:12733"/>
        <dbReference type="ChEBI" id="CHEBI:15378"/>
        <dbReference type="ChEBI" id="CHEBI:16526"/>
        <dbReference type="ChEBI" id="CHEBI:29959"/>
        <dbReference type="ChEBI" id="CHEBI:33019"/>
        <dbReference type="ChEBI" id="CHEBI:57502"/>
        <dbReference type="ChEBI" id="CHEBI:58017"/>
        <dbReference type="EC" id="2.4.2.19"/>
    </reaction>
</comment>
<feature type="binding site" evidence="13">
    <location>
        <begin position="135"/>
        <end position="137"/>
    </location>
    <ligand>
        <name>substrate</name>
    </ligand>
</feature>
<comment type="caution">
    <text evidence="16">The sequence shown here is derived from an EMBL/GenBank/DDBJ whole genome shotgun (WGS) entry which is preliminary data.</text>
</comment>
<dbReference type="GO" id="GO:0004514">
    <property type="term" value="F:nicotinate-nucleotide diphosphorylase (carboxylating) activity"/>
    <property type="evidence" value="ECO:0007669"/>
    <property type="project" value="UniProtKB-EC"/>
</dbReference>
<evidence type="ECO:0000256" key="9">
    <source>
        <dbReference type="ARBA" id="ARBA00033102"/>
    </source>
</evidence>
<dbReference type="InterPro" id="IPR013785">
    <property type="entry name" value="Aldolase_TIM"/>
</dbReference>
<evidence type="ECO:0000259" key="14">
    <source>
        <dbReference type="Pfam" id="PF01729"/>
    </source>
</evidence>
<dbReference type="STRING" id="36874.HQ34_01925"/>
<evidence type="ECO:0000313" key="17">
    <source>
        <dbReference type="Proteomes" id="UP000030125"/>
    </source>
</evidence>
<evidence type="ECO:0000256" key="11">
    <source>
        <dbReference type="ARBA" id="ARBA00069173"/>
    </source>
</evidence>
<dbReference type="FunFam" id="3.90.1170.20:FF:000001">
    <property type="entry name" value="Nicotinate-nucleotide diphosphorylase (Carboxylating)"/>
    <property type="match status" value="1"/>
</dbReference>
<dbReference type="EC" id="2.4.2.19" evidence="5"/>
<evidence type="ECO:0000256" key="13">
    <source>
        <dbReference type="PIRSR" id="PIRSR006250-1"/>
    </source>
</evidence>
<accession>A0A0A2ENJ7</accession>
<dbReference type="InterPro" id="IPR022412">
    <property type="entry name" value="Quinolinate_PRibosylTrfase_N"/>
</dbReference>
<evidence type="ECO:0000313" key="16">
    <source>
        <dbReference type="EMBL" id="KGN79262.1"/>
    </source>
</evidence>
<feature type="binding site" evidence="13">
    <location>
        <position position="169"/>
    </location>
    <ligand>
        <name>substrate</name>
    </ligand>
</feature>
<evidence type="ECO:0000256" key="6">
    <source>
        <dbReference type="ARBA" id="ARBA00022642"/>
    </source>
</evidence>
<reference evidence="16 17" key="1">
    <citation type="submission" date="2014-08" db="EMBL/GenBank/DDBJ databases">
        <title>Porphyromonas cangingivalis strain:COT-109_OH1386 Genome sequencing.</title>
        <authorList>
            <person name="Wallis C."/>
            <person name="Deusch O."/>
            <person name="O'Flynn C."/>
            <person name="Davis I."/>
            <person name="Jospin G."/>
            <person name="Darling A.E."/>
            <person name="Coil D.A."/>
            <person name="Alexiev A."/>
            <person name="Horsfall A."/>
            <person name="Kirkwood N."/>
            <person name="Harris S."/>
            <person name="Eisen J.A."/>
        </authorList>
    </citation>
    <scope>NUCLEOTIDE SEQUENCE [LARGE SCALE GENOMIC DNA]</scope>
    <source>
        <strain evidence="17">COT-109 OH1386</strain>
    </source>
</reference>
<evidence type="ECO:0000259" key="15">
    <source>
        <dbReference type="Pfam" id="PF02749"/>
    </source>
</evidence>
<evidence type="ECO:0000256" key="3">
    <source>
        <dbReference type="ARBA" id="ARBA00009400"/>
    </source>
</evidence>
<feature type="binding site" evidence="13">
    <location>
        <position position="220"/>
    </location>
    <ligand>
        <name>substrate</name>
    </ligand>
</feature>
<dbReference type="Gene3D" id="3.20.20.70">
    <property type="entry name" value="Aldolase class I"/>
    <property type="match status" value="1"/>
</dbReference>
<dbReference type="InterPro" id="IPR037128">
    <property type="entry name" value="Quinolinate_PRibosylTase_N_sf"/>
</dbReference>
<evidence type="ECO:0000256" key="7">
    <source>
        <dbReference type="ARBA" id="ARBA00022676"/>
    </source>
</evidence>
<evidence type="ECO:0000256" key="8">
    <source>
        <dbReference type="ARBA" id="ARBA00022679"/>
    </source>
</evidence>
<dbReference type="SUPFAM" id="SSF51690">
    <property type="entry name" value="Nicotinate/Quinolinate PRTase C-terminal domain-like"/>
    <property type="match status" value="1"/>
</dbReference>
<dbReference type="SUPFAM" id="SSF54675">
    <property type="entry name" value="Nicotinate/Quinolinate PRTase N-terminal domain-like"/>
    <property type="match status" value="1"/>
</dbReference>
<dbReference type="InterPro" id="IPR036068">
    <property type="entry name" value="Nicotinate_pribotase-like_C"/>
</dbReference>
<dbReference type="Gene3D" id="3.90.1170.20">
    <property type="entry name" value="Quinolinate phosphoribosyl transferase, N-terminal domain"/>
    <property type="match status" value="1"/>
</dbReference>
<dbReference type="RefSeq" id="WP_036852366.1">
    <property type="nucleotide sequence ID" value="NZ_CALTZT010000075.1"/>
</dbReference>
<comment type="subunit">
    <text evidence="4">Hexamer formed by 3 homodimers.</text>
</comment>
<feature type="binding site" evidence="13">
    <location>
        <begin position="243"/>
        <end position="245"/>
    </location>
    <ligand>
        <name>substrate</name>
    </ligand>
</feature>
<sequence>MTKNNSMFYQHVDRLITIAFEEDLFTGDLATDAIISKSKQVTAIMTAKADGVISGLEVAKMVIDKLGDNTFIPLVRDGEAVVKGQDIVKIIAPYAQLLSSERIMLNFLQRMSGIATMTARCVAKLEGTHARLLDTRKTLPGHRLTDKLAVRHGGGTNHRMGLYDMAMLKDNHIKAAGSITDAVRQAKQSLPISIQIEVETKDIDEVREALAAGADIIMLDNMSLEQMTEAVKLIDGRAKTEASGNITLETIAGVAQTGVDFISMGALTHSVKALDISMNFTDHPY</sequence>
<dbReference type="PANTHER" id="PTHR32179">
    <property type="entry name" value="NICOTINATE-NUCLEOTIDE PYROPHOSPHORYLASE [CARBOXYLATING]"/>
    <property type="match status" value="1"/>
</dbReference>
<dbReference type="PIRSF" id="PIRSF006250">
    <property type="entry name" value="NadC_ModD"/>
    <property type="match status" value="1"/>
</dbReference>
<dbReference type="AlphaFoldDB" id="A0A0A2ENJ7"/>
<dbReference type="InterPro" id="IPR004393">
    <property type="entry name" value="NadC"/>
</dbReference>
<feature type="binding site" evidence="13">
    <location>
        <position position="159"/>
    </location>
    <ligand>
        <name>substrate</name>
    </ligand>
</feature>
<keyword evidence="7 12" id="KW-0328">Glycosyltransferase</keyword>
<evidence type="ECO:0000256" key="10">
    <source>
        <dbReference type="ARBA" id="ARBA00047445"/>
    </source>
</evidence>
<dbReference type="PANTHER" id="PTHR32179:SF3">
    <property type="entry name" value="NICOTINATE-NUCLEOTIDE PYROPHOSPHORYLASE [CARBOXYLATING]"/>
    <property type="match status" value="1"/>
</dbReference>
<feature type="binding site" evidence="13">
    <location>
        <position position="199"/>
    </location>
    <ligand>
        <name>substrate</name>
    </ligand>
</feature>
<feature type="binding site" evidence="13">
    <location>
        <begin position="264"/>
        <end position="266"/>
    </location>
    <ligand>
        <name>substrate</name>
    </ligand>
</feature>
<dbReference type="Pfam" id="PF01729">
    <property type="entry name" value="QRPTase_C"/>
    <property type="match status" value="1"/>
</dbReference>
<evidence type="ECO:0000256" key="12">
    <source>
        <dbReference type="PIRNR" id="PIRNR006250"/>
    </source>
</evidence>